<evidence type="ECO:0000313" key="3">
    <source>
        <dbReference type="Proteomes" id="UP001148203"/>
    </source>
</evidence>
<dbReference type="RefSeq" id="WP_273910507.1">
    <property type="nucleotide sequence ID" value="NZ_JAMDGX010000027.1"/>
</dbReference>
<dbReference type="PANTHER" id="PTHR40688:SF2">
    <property type="entry name" value="RIBBON-HELIX-HELIX PROTEIN COPG DOMAIN-CONTAINING PROTEIN"/>
    <property type="match status" value="1"/>
</dbReference>
<evidence type="ECO:0000259" key="1">
    <source>
        <dbReference type="Pfam" id="PF01402"/>
    </source>
</evidence>
<accession>A0ABT5NZM9</accession>
<gene>
    <name evidence="2" type="ORF">M5G11_24315</name>
</gene>
<organism evidence="2 3">
    <name type="scientific">Pseudomonas fontis</name>
    <dbReference type="NCBI Taxonomy" id="2942633"/>
    <lineage>
        <taxon>Bacteria</taxon>
        <taxon>Pseudomonadati</taxon>
        <taxon>Pseudomonadota</taxon>
        <taxon>Gammaproteobacteria</taxon>
        <taxon>Pseudomonadales</taxon>
        <taxon>Pseudomonadaceae</taxon>
        <taxon>Pseudomonas</taxon>
    </lineage>
</organism>
<evidence type="ECO:0000313" key="2">
    <source>
        <dbReference type="EMBL" id="MDD0993659.1"/>
    </source>
</evidence>
<sequence>MASPVLSFRVEESLAQQLDALAAATDRDRQYHLKRALLRYVEAESWHVQAIAEGIDDADAGNLTDLSEIQAKWANRGKDCADREG</sequence>
<dbReference type="EMBL" id="JAMDGY010000103">
    <property type="protein sequence ID" value="MDD0993659.1"/>
    <property type="molecule type" value="Genomic_DNA"/>
</dbReference>
<dbReference type="Pfam" id="PF01402">
    <property type="entry name" value="RHH_1"/>
    <property type="match status" value="1"/>
</dbReference>
<dbReference type="InterPro" id="IPR010985">
    <property type="entry name" value="Ribbon_hlx_hlx"/>
</dbReference>
<reference evidence="2 3" key="1">
    <citation type="submission" date="2022-05" db="EMBL/GenBank/DDBJ databases">
        <title>Novel Pseudomonas spp. Isolated from a Rainbow Trout Aquaculture Facility.</title>
        <authorList>
            <person name="Testerman T."/>
            <person name="Graf J."/>
        </authorList>
    </citation>
    <scope>NUCLEOTIDE SEQUENCE [LARGE SCALE GENOMIC DNA]</scope>
    <source>
        <strain evidence="2 3">ID681</strain>
    </source>
</reference>
<dbReference type="Proteomes" id="UP001148203">
    <property type="component" value="Unassembled WGS sequence"/>
</dbReference>
<protein>
    <submittedName>
        <fullName evidence="2">Ribbon-helix-helix protein, CopG family</fullName>
    </submittedName>
</protein>
<dbReference type="SUPFAM" id="SSF47598">
    <property type="entry name" value="Ribbon-helix-helix"/>
    <property type="match status" value="1"/>
</dbReference>
<name>A0ABT5NZM9_9PSED</name>
<dbReference type="InterPro" id="IPR002145">
    <property type="entry name" value="CopG"/>
</dbReference>
<comment type="caution">
    <text evidence="2">The sequence shown here is derived from an EMBL/GenBank/DDBJ whole genome shotgun (WGS) entry which is preliminary data.</text>
</comment>
<keyword evidence="3" id="KW-1185">Reference proteome</keyword>
<dbReference type="InterPro" id="IPR052991">
    <property type="entry name" value="Non-func_TypeII_TA_Antitoxin"/>
</dbReference>
<feature type="domain" description="Ribbon-helix-helix protein CopG" evidence="1">
    <location>
        <begin position="6"/>
        <end position="44"/>
    </location>
</feature>
<proteinExistence type="predicted"/>
<dbReference type="PANTHER" id="PTHR40688">
    <property type="match status" value="1"/>
</dbReference>